<name>A0A5Q0L7D6_9ACTN</name>
<proteinExistence type="predicted"/>
<organism evidence="1 2">
    <name type="scientific">Streptomyces fagopyri</name>
    <dbReference type="NCBI Taxonomy" id="2662397"/>
    <lineage>
        <taxon>Bacteria</taxon>
        <taxon>Bacillati</taxon>
        <taxon>Actinomycetota</taxon>
        <taxon>Actinomycetes</taxon>
        <taxon>Kitasatosporales</taxon>
        <taxon>Streptomycetaceae</taxon>
        <taxon>Streptomyces</taxon>
    </lineage>
</organism>
<dbReference type="Proteomes" id="UP000326179">
    <property type="component" value="Chromosome"/>
</dbReference>
<evidence type="ECO:0008006" key="3">
    <source>
        <dbReference type="Google" id="ProtNLM"/>
    </source>
</evidence>
<dbReference type="EMBL" id="CP045643">
    <property type="protein sequence ID" value="QFZ72519.1"/>
    <property type="molecule type" value="Genomic_DNA"/>
</dbReference>
<protein>
    <recommendedName>
        <fullName evidence="3">Roadblock/LC7 domain-containing protein</fullName>
    </recommendedName>
</protein>
<accession>A0A5Q0L7D6</accession>
<evidence type="ECO:0000313" key="2">
    <source>
        <dbReference type="Proteomes" id="UP000326179"/>
    </source>
</evidence>
<dbReference type="AlphaFoldDB" id="A0A5Q0L7D6"/>
<keyword evidence="2" id="KW-1185">Reference proteome</keyword>
<sequence length="124" mass="13334">MASVDISLKEIMTSIEGALGAALVDYTSGMALGTLGGGKDLDLAVAAAGNTDVIRAKTRTMEHLGIKSDIEDMLITLSHQYHLIRPLKGRDGNGLFLYLVLDKGKSNLAMARHQLKRIEAELEV</sequence>
<evidence type="ECO:0000313" key="1">
    <source>
        <dbReference type="EMBL" id="QFZ72519.1"/>
    </source>
</evidence>
<dbReference type="RefSeq" id="WP_153286888.1">
    <property type="nucleotide sequence ID" value="NZ_CP045643.1"/>
</dbReference>
<dbReference type="KEGG" id="sfy:GFH48_03895"/>
<gene>
    <name evidence="1" type="ORF">GFH48_03895</name>
</gene>
<reference evidence="1 2" key="1">
    <citation type="submission" date="2019-10" db="EMBL/GenBank/DDBJ databases">
        <title>A novel species.</title>
        <authorList>
            <person name="Gao J."/>
        </authorList>
    </citation>
    <scope>NUCLEOTIDE SEQUENCE [LARGE SCALE GENOMIC DNA]</scope>
    <source>
        <strain evidence="1 2">QMT-28</strain>
    </source>
</reference>